<protein>
    <submittedName>
        <fullName evidence="2">Uncharacterized protein</fullName>
    </submittedName>
</protein>
<feature type="chain" id="PRO_5046669920" evidence="1">
    <location>
        <begin position="27"/>
        <end position="245"/>
    </location>
</feature>
<accession>A0ABU8S8D8</accession>
<evidence type="ECO:0000313" key="2">
    <source>
        <dbReference type="EMBL" id="MEJ6010234.1"/>
    </source>
</evidence>
<evidence type="ECO:0000256" key="1">
    <source>
        <dbReference type="SAM" id="SignalP"/>
    </source>
</evidence>
<comment type="caution">
    <text evidence="2">The sequence shown here is derived from an EMBL/GenBank/DDBJ whole genome shotgun (WGS) entry which is preliminary data.</text>
</comment>
<dbReference type="EMBL" id="JBBHJY010000004">
    <property type="protein sequence ID" value="MEJ6010234.1"/>
    <property type="molecule type" value="Genomic_DNA"/>
</dbReference>
<keyword evidence="1" id="KW-0732">Signal</keyword>
<dbReference type="RefSeq" id="WP_339966756.1">
    <property type="nucleotide sequence ID" value="NZ_JBBHJY010000004.1"/>
</dbReference>
<dbReference type="Proteomes" id="UP001379235">
    <property type="component" value="Unassembled WGS sequence"/>
</dbReference>
<feature type="signal peptide" evidence="1">
    <location>
        <begin position="1"/>
        <end position="26"/>
    </location>
</feature>
<reference evidence="2 3" key="1">
    <citation type="submission" date="2024-03" db="EMBL/GenBank/DDBJ databases">
        <authorList>
            <person name="Jo J.-H."/>
        </authorList>
    </citation>
    <scope>NUCLEOTIDE SEQUENCE [LARGE SCALE GENOMIC DNA]</scope>
    <source>
        <strain evidence="2 3">AS3R-12</strain>
    </source>
</reference>
<evidence type="ECO:0000313" key="3">
    <source>
        <dbReference type="Proteomes" id="UP001379235"/>
    </source>
</evidence>
<gene>
    <name evidence="2" type="ORF">WG900_09925</name>
</gene>
<keyword evidence="3" id="KW-1185">Reference proteome</keyword>
<organism evidence="2 3">
    <name type="scientific">Novosphingobium aquae</name>
    <dbReference type="NCBI Taxonomy" id="3133435"/>
    <lineage>
        <taxon>Bacteria</taxon>
        <taxon>Pseudomonadati</taxon>
        <taxon>Pseudomonadota</taxon>
        <taxon>Alphaproteobacteria</taxon>
        <taxon>Sphingomonadales</taxon>
        <taxon>Sphingomonadaceae</taxon>
        <taxon>Novosphingobium</taxon>
    </lineage>
</organism>
<sequence length="245" mass="26016">MRSPGNGLRAALLAGCAFALAPSASAETVAQASGAAAFSAPAGPIVLTRELRRTMGRSKQIVTRRSYEIRFVPEGKGWRVDGTLISSEVEAPAELAELAALEKARKDVGLFPLTLDSQGLIVAQRAPTDAVATDKARIVANEAVEKIPMSSTDKTVAKQMIQTIATQSQASGGNWPVDLFRPPAEPVIDVRNILLPGGNQGRVTVTMQARPASAGGLRQLDRRILTEIDGTSRLSEETWSMTGDR</sequence>
<name>A0ABU8S8D8_9SPHN</name>
<proteinExistence type="predicted"/>